<evidence type="ECO:0000256" key="1">
    <source>
        <dbReference type="ARBA" id="ARBA00022614"/>
    </source>
</evidence>
<dbReference type="InterPro" id="IPR044974">
    <property type="entry name" value="Disease_R_plants"/>
</dbReference>
<accession>A0AA39W5E5</accession>
<feature type="compositionally biased region" description="Basic residues" evidence="3">
    <location>
        <begin position="247"/>
        <end position="260"/>
    </location>
</feature>
<name>A0AA39W5E5_ACESA</name>
<keyword evidence="5" id="KW-1185">Reference proteome</keyword>
<dbReference type="SUPFAM" id="SSF52058">
    <property type="entry name" value="L domain-like"/>
    <property type="match status" value="1"/>
</dbReference>
<dbReference type="AlphaFoldDB" id="A0AA39W5E5"/>
<evidence type="ECO:0000256" key="2">
    <source>
        <dbReference type="ARBA" id="ARBA00022737"/>
    </source>
</evidence>
<sequence>MLNNPKERILRLNGKSISSMSNLMLLKLNNVDVSEDQIYLSNSLRFFKWHGCPLKNLPSNFEAQNLFELNLCRSQIKYLWTGEKAFSKLKTIKLSNSHNLIETPNFTKVPNLEMLDLKEKKAAHGGNEEVHNESWVNRNRLVLAGGNVVTSKQRDNEDGGKIVASSSKRGEVVVVLEHVEVKNLYDSAGGTNPCLRMSRELEAVQMEGLKESNENLTEALSSEERVNIKGDLQKNVALSPGKVSVLAKKKKKIHRRRRRRKSEEEEDIP</sequence>
<dbReference type="Gene3D" id="3.80.10.10">
    <property type="entry name" value="Ribonuclease Inhibitor"/>
    <property type="match status" value="1"/>
</dbReference>
<dbReference type="InterPro" id="IPR032675">
    <property type="entry name" value="LRR_dom_sf"/>
</dbReference>
<organism evidence="4 5">
    <name type="scientific">Acer saccharum</name>
    <name type="common">Sugar maple</name>
    <dbReference type="NCBI Taxonomy" id="4024"/>
    <lineage>
        <taxon>Eukaryota</taxon>
        <taxon>Viridiplantae</taxon>
        <taxon>Streptophyta</taxon>
        <taxon>Embryophyta</taxon>
        <taxon>Tracheophyta</taxon>
        <taxon>Spermatophyta</taxon>
        <taxon>Magnoliopsida</taxon>
        <taxon>eudicotyledons</taxon>
        <taxon>Gunneridae</taxon>
        <taxon>Pentapetalae</taxon>
        <taxon>rosids</taxon>
        <taxon>malvids</taxon>
        <taxon>Sapindales</taxon>
        <taxon>Sapindaceae</taxon>
        <taxon>Hippocastanoideae</taxon>
        <taxon>Acereae</taxon>
        <taxon>Acer</taxon>
    </lineage>
</organism>
<comment type="caution">
    <text evidence="4">The sequence shown here is derived from an EMBL/GenBank/DDBJ whole genome shotgun (WGS) entry which is preliminary data.</text>
</comment>
<dbReference type="Pfam" id="PF07725">
    <property type="entry name" value="LRR_3"/>
    <property type="match status" value="1"/>
</dbReference>
<dbReference type="EMBL" id="JAUESC010000002">
    <property type="protein sequence ID" value="KAK0603058.1"/>
    <property type="molecule type" value="Genomic_DNA"/>
</dbReference>
<dbReference type="PANTHER" id="PTHR11017:SF573">
    <property type="entry name" value="ADP-RIBOSYL CYCLASE_CYCLIC ADP-RIBOSE HYDROLASE"/>
    <property type="match status" value="1"/>
</dbReference>
<dbReference type="GO" id="GO:0006952">
    <property type="term" value="P:defense response"/>
    <property type="evidence" value="ECO:0007669"/>
    <property type="project" value="InterPro"/>
</dbReference>
<reference evidence="4" key="2">
    <citation type="submission" date="2023-06" db="EMBL/GenBank/DDBJ databases">
        <authorList>
            <person name="Swenson N.G."/>
            <person name="Wegrzyn J.L."/>
            <person name="Mcevoy S.L."/>
        </authorList>
    </citation>
    <scope>NUCLEOTIDE SEQUENCE</scope>
    <source>
        <strain evidence="4">NS2018</strain>
        <tissue evidence="4">Leaf</tissue>
    </source>
</reference>
<dbReference type="PANTHER" id="PTHR11017">
    <property type="entry name" value="LEUCINE-RICH REPEAT-CONTAINING PROTEIN"/>
    <property type="match status" value="1"/>
</dbReference>
<reference evidence="4" key="1">
    <citation type="journal article" date="2022" name="Plant J.">
        <title>Strategies of tolerance reflected in two North American maple genomes.</title>
        <authorList>
            <person name="McEvoy S.L."/>
            <person name="Sezen U.U."/>
            <person name="Trouern-Trend A."/>
            <person name="McMahon S.M."/>
            <person name="Schaberg P.G."/>
            <person name="Yang J."/>
            <person name="Wegrzyn J.L."/>
            <person name="Swenson N.G."/>
        </authorList>
    </citation>
    <scope>NUCLEOTIDE SEQUENCE</scope>
    <source>
        <strain evidence="4">NS2018</strain>
    </source>
</reference>
<keyword evidence="1" id="KW-0433">Leucine-rich repeat</keyword>
<protein>
    <submittedName>
        <fullName evidence="4">Uncharacterized protein</fullName>
    </submittedName>
</protein>
<dbReference type="InterPro" id="IPR011713">
    <property type="entry name" value="Leu-rich_rpt_3"/>
</dbReference>
<proteinExistence type="predicted"/>
<keyword evidence="2" id="KW-0677">Repeat</keyword>
<evidence type="ECO:0000313" key="5">
    <source>
        <dbReference type="Proteomes" id="UP001168877"/>
    </source>
</evidence>
<dbReference type="Proteomes" id="UP001168877">
    <property type="component" value="Unassembled WGS sequence"/>
</dbReference>
<evidence type="ECO:0000313" key="4">
    <source>
        <dbReference type="EMBL" id="KAK0603058.1"/>
    </source>
</evidence>
<gene>
    <name evidence="4" type="ORF">LWI29_000982</name>
</gene>
<evidence type="ECO:0000256" key="3">
    <source>
        <dbReference type="SAM" id="MobiDB-lite"/>
    </source>
</evidence>
<feature type="region of interest" description="Disordered" evidence="3">
    <location>
        <begin position="241"/>
        <end position="269"/>
    </location>
</feature>